<keyword evidence="7" id="KW-1185">Reference proteome</keyword>
<dbReference type="PANTHER" id="PTHR31001">
    <property type="entry name" value="UNCHARACTERIZED TRANSCRIPTIONAL REGULATORY PROTEIN"/>
    <property type="match status" value="1"/>
</dbReference>
<feature type="region of interest" description="Disordered" evidence="4">
    <location>
        <begin position="111"/>
        <end position="166"/>
    </location>
</feature>
<dbReference type="PROSITE" id="PS00463">
    <property type="entry name" value="ZN2_CY6_FUNGAL_1"/>
    <property type="match status" value="1"/>
</dbReference>
<name>A0A6A6PB46_9PEZI</name>
<dbReference type="CDD" id="cd00067">
    <property type="entry name" value="GAL4"/>
    <property type="match status" value="1"/>
</dbReference>
<dbReference type="SUPFAM" id="SSF57701">
    <property type="entry name" value="Zn2/Cys6 DNA-binding domain"/>
    <property type="match status" value="1"/>
</dbReference>
<feature type="domain" description="Zn(2)-C6 fungal-type" evidence="5">
    <location>
        <begin position="40"/>
        <end position="70"/>
    </location>
</feature>
<gene>
    <name evidence="6" type="ORF">BDY21DRAFT_315257</name>
</gene>
<evidence type="ECO:0000313" key="6">
    <source>
        <dbReference type="EMBL" id="KAF2461201.1"/>
    </source>
</evidence>
<protein>
    <submittedName>
        <fullName evidence="6">Fungal-specific transcription factor domain-containing protein</fullName>
    </submittedName>
</protein>
<dbReference type="InterPro" id="IPR007219">
    <property type="entry name" value="XnlR_reg_dom"/>
</dbReference>
<keyword evidence="3" id="KW-0539">Nucleus</keyword>
<dbReference type="Gene3D" id="4.10.240.10">
    <property type="entry name" value="Zn(2)-C6 fungal-type DNA-binding domain"/>
    <property type="match status" value="1"/>
</dbReference>
<accession>A0A6A6PB46</accession>
<dbReference type="GO" id="GO:0003677">
    <property type="term" value="F:DNA binding"/>
    <property type="evidence" value="ECO:0007669"/>
    <property type="project" value="InterPro"/>
</dbReference>
<dbReference type="Proteomes" id="UP000799766">
    <property type="component" value="Unassembled WGS sequence"/>
</dbReference>
<dbReference type="PANTHER" id="PTHR31001:SF77">
    <property type="entry name" value="TRANSCRIPTION FACTOR, PUTATIVE (AFU_ORTHOLOGUE AFUA_3G12940)-RELATED"/>
    <property type="match status" value="1"/>
</dbReference>
<evidence type="ECO:0000313" key="7">
    <source>
        <dbReference type="Proteomes" id="UP000799766"/>
    </source>
</evidence>
<feature type="region of interest" description="Disordered" evidence="4">
    <location>
        <begin position="1"/>
        <end position="32"/>
    </location>
</feature>
<reference evidence="6" key="1">
    <citation type="journal article" date="2020" name="Stud. Mycol.">
        <title>101 Dothideomycetes genomes: a test case for predicting lifestyles and emergence of pathogens.</title>
        <authorList>
            <person name="Haridas S."/>
            <person name="Albert R."/>
            <person name="Binder M."/>
            <person name="Bloem J."/>
            <person name="Labutti K."/>
            <person name="Salamov A."/>
            <person name="Andreopoulos B."/>
            <person name="Baker S."/>
            <person name="Barry K."/>
            <person name="Bills G."/>
            <person name="Bluhm B."/>
            <person name="Cannon C."/>
            <person name="Castanera R."/>
            <person name="Culley D."/>
            <person name="Daum C."/>
            <person name="Ezra D."/>
            <person name="Gonzalez J."/>
            <person name="Henrissat B."/>
            <person name="Kuo A."/>
            <person name="Liang C."/>
            <person name="Lipzen A."/>
            <person name="Lutzoni F."/>
            <person name="Magnuson J."/>
            <person name="Mondo S."/>
            <person name="Nolan M."/>
            <person name="Ohm R."/>
            <person name="Pangilinan J."/>
            <person name="Park H.-J."/>
            <person name="Ramirez L."/>
            <person name="Alfaro M."/>
            <person name="Sun H."/>
            <person name="Tritt A."/>
            <person name="Yoshinaga Y."/>
            <person name="Zwiers L.-H."/>
            <person name="Turgeon B."/>
            <person name="Goodwin S."/>
            <person name="Spatafora J."/>
            <person name="Crous P."/>
            <person name="Grigoriev I."/>
        </authorList>
    </citation>
    <scope>NUCLEOTIDE SEQUENCE</scope>
    <source>
        <strain evidence="6">ATCC 16933</strain>
    </source>
</reference>
<dbReference type="OrthoDB" id="424974at2759"/>
<dbReference type="GO" id="GO:0008270">
    <property type="term" value="F:zinc ion binding"/>
    <property type="evidence" value="ECO:0007669"/>
    <property type="project" value="InterPro"/>
</dbReference>
<feature type="compositionally biased region" description="Polar residues" evidence="4">
    <location>
        <begin position="157"/>
        <end position="166"/>
    </location>
</feature>
<dbReference type="EMBL" id="MU001672">
    <property type="protein sequence ID" value="KAF2461201.1"/>
    <property type="molecule type" value="Genomic_DNA"/>
</dbReference>
<dbReference type="CDD" id="cd12148">
    <property type="entry name" value="fungal_TF_MHR"/>
    <property type="match status" value="1"/>
</dbReference>
<evidence type="ECO:0000259" key="5">
    <source>
        <dbReference type="PROSITE" id="PS50048"/>
    </source>
</evidence>
<evidence type="ECO:0000256" key="2">
    <source>
        <dbReference type="ARBA" id="ARBA00022723"/>
    </source>
</evidence>
<dbReference type="InterPro" id="IPR050613">
    <property type="entry name" value="Sec_Metabolite_Reg"/>
</dbReference>
<dbReference type="InterPro" id="IPR001138">
    <property type="entry name" value="Zn2Cys6_DnaBD"/>
</dbReference>
<feature type="non-terminal residue" evidence="6">
    <location>
        <position position="698"/>
    </location>
</feature>
<dbReference type="GO" id="GO:0005634">
    <property type="term" value="C:nucleus"/>
    <property type="evidence" value="ECO:0007669"/>
    <property type="project" value="UniProtKB-SubCell"/>
</dbReference>
<proteinExistence type="predicted"/>
<comment type="subcellular location">
    <subcellularLocation>
        <location evidence="1">Nucleus</location>
    </subcellularLocation>
</comment>
<dbReference type="GO" id="GO:0000981">
    <property type="term" value="F:DNA-binding transcription factor activity, RNA polymerase II-specific"/>
    <property type="evidence" value="ECO:0007669"/>
    <property type="project" value="InterPro"/>
</dbReference>
<dbReference type="GO" id="GO:0006351">
    <property type="term" value="P:DNA-templated transcription"/>
    <property type="evidence" value="ECO:0007669"/>
    <property type="project" value="InterPro"/>
</dbReference>
<feature type="compositionally biased region" description="Gly residues" evidence="4">
    <location>
        <begin position="113"/>
        <end position="122"/>
    </location>
</feature>
<dbReference type="AlphaFoldDB" id="A0A6A6PB46"/>
<organism evidence="6 7">
    <name type="scientific">Lineolata rhizophorae</name>
    <dbReference type="NCBI Taxonomy" id="578093"/>
    <lineage>
        <taxon>Eukaryota</taxon>
        <taxon>Fungi</taxon>
        <taxon>Dikarya</taxon>
        <taxon>Ascomycota</taxon>
        <taxon>Pezizomycotina</taxon>
        <taxon>Dothideomycetes</taxon>
        <taxon>Dothideomycetes incertae sedis</taxon>
        <taxon>Lineolatales</taxon>
        <taxon>Lineolataceae</taxon>
        <taxon>Lineolata</taxon>
    </lineage>
</organism>
<evidence type="ECO:0000256" key="4">
    <source>
        <dbReference type="SAM" id="MobiDB-lite"/>
    </source>
</evidence>
<keyword evidence="2" id="KW-0479">Metal-binding</keyword>
<dbReference type="Pfam" id="PF04082">
    <property type="entry name" value="Fungal_trans"/>
    <property type="match status" value="1"/>
</dbReference>
<dbReference type="SMART" id="SM00066">
    <property type="entry name" value="GAL4"/>
    <property type="match status" value="1"/>
</dbReference>
<evidence type="ECO:0000256" key="3">
    <source>
        <dbReference type="ARBA" id="ARBA00023242"/>
    </source>
</evidence>
<dbReference type="SMART" id="SM00906">
    <property type="entry name" value="Fungal_trans"/>
    <property type="match status" value="1"/>
</dbReference>
<evidence type="ECO:0000256" key="1">
    <source>
        <dbReference type="ARBA" id="ARBA00004123"/>
    </source>
</evidence>
<dbReference type="PROSITE" id="PS50048">
    <property type="entry name" value="ZN2_CY6_FUNGAL_2"/>
    <property type="match status" value="1"/>
</dbReference>
<dbReference type="Pfam" id="PF00172">
    <property type="entry name" value="Zn_clus"/>
    <property type="match status" value="1"/>
</dbReference>
<sequence>MAARHRSHQHSPPAPASSSASSGPTGGVGGAGGRVRAITSCLTCRRRKVRCTHEQPVCSACARGNHACVYANARAAASALGVGGQPHPAQHAELSERLRRLEDMLERAVAGGASAGAGGGASGREVAERQEGEPAMAEQQQGRPRASPAKSAWSEEGGSSDSNISDGTLYMHDGKAHFVSSTHWSSVADEIQELRALLSETSISDDAERKWYNANTHVHSQPHFHSILFGEYLDDVSFFLPNTSDDCYKLFSVFKNNINPMIHIVHLPTVQKRFDAYVKSKTPRAIPTNQDSRLAEANIKSFEPLAFAIMWSAVASLTPEAVRAEFVVEKDQIWAGLRRGLEASLAREDFVVTAKLEVLQALVLFLSILYCEGDISRVWSLMGLAIKLAFSQGLHRDPSSFPPGTMDAIDAEVRRRVWHQLYHLDFRTSEGKGLDFSISEEQFTTELPRNIDDEDLTEGMSVITEEIVETDRFTLMTTQLARFRGFLCFRSLLKRTQQVYRYIANANPPMSSAERTREFRALFSEMQDIIEKELHTFDALLRHCDGAVMHQSFAILLHSLLEVRFWILFWTQIPRNFREAILGPDIRTMVFLKSVLFIENIYVARNPDERAHFFYHAGPHNTFTAIMHILSELHLPTRFRRGVAAAACVPPPDQRQPEEMLLLRPRALVALRAARAAHADSPDRNWRAVTALAERVER</sequence>
<dbReference type="InterPro" id="IPR036864">
    <property type="entry name" value="Zn2-C6_fun-type_DNA-bd_sf"/>
</dbReference>